<dbReference type="OrthoDB" id="8641910at2"/>
<evidence type="ECO:0000313" key="1">
    <source>
        <dbReference type="EMBL" id="SAI73877.1"/>
    </source>
</evidence>
<evidence type="ECO:0000313" key="2">
    <source>
        <dbReference type="Proteomes" id="UP000076825"/>
    </source>
</evidence>
<gene>
    <name evidence="1" type="ORF">SAMEA3906487_03886</name>
</gene>
<accession>A0A157STW3</accession>
<dbReference type="STRING" id="123899.SAMEA3906487_03886"/>
<organism evidence="1 2">
    <name type="scientific">Bordetella trematum</name>
    <dbReference type="NCBI Taxonomy" id="123899"/>
    <lineage>
        <taxon>Bacteria</taxon>
        <taxon>Pseudomonadati</taxon>
        <taxon>Pseudomonadota</taxon>
        <taxon>Betaproteobacteria</taxon>
        <taxon>Burkholderiales</taxon>
        <taxon>Alcaligenaceae</taxon>
        <taxon>Bordetella</taxon>
    </lineage>
</organism>
<dbReference type="EMBL" id="LT546645">
    <property type="protein sequence ID" value="SAI73877.1"/>
    <property type="molecule type" value="Genomic_DNA"/>
</dbReference>
<dbReference type="RefSeq" id="WP_063492423.1">
    <property type="nucleotide sequence ID" value="NZ_CP016340.1"/>
</dbReference>
<reference evidence="1 2" key="1">
    <citation type="submission" date="2016-04" db="EMBL/GenBank/DDBJ databases">
        <authorList>
            <consortium name="Pathogen Informatics"/>
        </authorList>
    </citation>
    <scope>NUCLEOTIDE SEQUENCE [LARGE SCALE GENOMIC DNA]</scope>
    <source>
        <strain evidence="1 2">H044680328</strain>
    </source>
</reference>
<name>A0A157STW3_9BORD</name>
<dbReference type="GeneID" id="56588884"/>
<sequence length="217" mass="23879">MAQQEKPAAPDWERIEADYRAGLLSVREIASSNGVSHVAIGKRAKRDGWERDLQAKIKAKADALVTKAEVTKEVTSEQAVTERRIVDANAQVIADVRVSHRRDIARARSLAMKLLDELEIQTDNIDLLEQIETALANGDDAPDGLMRVFQRVTSIAGRIDSAKKLAEAMKVLVGMEREAYGIVEAAKVEHTGKDGGPVEVVHMTPEAIREVMEKDDC</sequence>
<dbReference type="Proteomes" id="UP000076825">
    <property type="component" value="Chromosome 1"/>
</dbReference>
<keyword evidence="2" id="KW-1185">Reference proteome</keyword>
<dbReference type="KEGG" id="btrm:SAMEA390648703886"/>
<dbReference type="PATRIC" id="fig|123899.6.peg.3885"/>
<protein>
    <recommendedName>
        <fullName evidence="3">Phage protein</fullName>
    </recommendedName>
</protein>
<proteinExistence type="predicted"/>
<evidence type="ECO:0008006" key="3">
    <source>
        <dbReference type="Google" id="ProtNLM"/>
    </source>
</evidence>
<dbReference type="AlphaFoldDB" id="A0A157STW3"/>